<keyword evidence="1" id="KW-1133">Transmembrane helix</keyword>
<evidence type="ECO:0000313" key="2">
    <source>
        <dbReference type="EMBL" id="MBB5173300.1"/>
    </source>
</evidence>
<dbReference type="AlphaFoldDB" id="A0A840QPK6"/>
<dbReference type="EMBL" id="JACHHB010000005">
    <property type="protein sequence ID" value="MBB5173300.1"/>
    <property type="molecule type" value="Genomic_DNA"/>
</dbReference>
<evidence type="ECO:0000256" key="1">
    <source>
        <dbReference type="SAM" id="Phobius"/>
    </source>
</evidence>
<feature type="transmembrane region" description="Helical" evidence="1">
    <location>
        <begin position="182"/>
        <end position="206"/>
    </location>
</feature>
<reference evidence="2 3" key="1">
    <citation type="submission" date="2020-08" db="EMBL/GenBank/DDBJ databases">
        <title>Genomic Encyclopedia of Type Strains, Phase IV (KMG-IV): sequencing the most valuable type-strain genomes for metagenomic binning, comparative biology and taxonomic classification.</title>
        <authorList>
            <person name="Goeker M."/>
        </authorList>
    </citation>
    <scope>NUCLEOTIDE SEQUENCE [LARGE SCALE GENOMIC DNA]</scope>
    <source>
        <strain evidence="2 3">DSM 24696</strain>
    </source>
</reference>
<dbReference type="Proteomes" id="UP000551878">
    <property type="component" value="Unassembled WGS sequence"/>
</dbReference>
<keyword evidence="1" id="KW-0472">Membrane</keyword>
<keyword evidence="1" id="KW-0812">Transmembrane</keyword>
<evidence type="ECO:0000313" key="3">
    <source>
        <dbReference type="Proteomes" id="UP000551878"/>
    </source>
</evidence>
<sequence length="248" mass="27522">MMFWREASVLDVAHKQFVYKLKAYINVFSALVGVQLLGLLFSLNPIGGSGTSSGGMSFSAQYYSGDIIVWFTLFWGFVVAVTLTQKGYRDIDFTFVSNRLSHHLSNISFLLTTSLIGGVSALCASVLLKVIIYFMNDPEVTVIKDSYALQEWILGVLVIALYLFLLTSSGYFVGMLVQLNKIFIVILPAILFGFLILELMFGGAFVSPIVQFFATETSFLLFSLKVLITSSLLFVSSVFVGRRLEVRS</sequence>
<feature type="transmembrane region" description="Helical" evidence="1">
    <location>
        <begin position="62"/>
        <end position="83"/>
    </location>
</feature>
<accession>A0A840QPK6</accession>
<organism evidence="2 3">
    <name type="scientific">Texcoconibacillus texcoconensis</name>
    <dbReference type="NCBI Taxonomy" id="1095777"/>
    <lineage>
        <taxon>Bacteria</taxon>
        <taxon>Bacillati</taxon>
        <taxon>Bacillota</taxon>
        <taxon>Bacilli</taxon>
        <taxon>Bacillales</taxon>
        <taxon>Bacillaceae</taxon>
        <taxon>Texcoconibacillus</taxon>
    </lineage>
</organism>
<keyword evidence="3" id="KW-1185">Reference proteome</keyword>
<feature type="transmembrane region" description="Helical" evidence="1">
    <location>
        <begin position="152"/>
        <end position="173"/>
    </location>
</feature>
<name>A0A840QPK6_9BACI</name>
<protein>
    <submittedName>
        <fullName evidence="2">Vacuolar-type H+-ATPase subunit I/STV1</fullName>
    </submittedName>
</protein>
<gene>
    <name evidence="2" type="ORF">HNQ41_001469</name>
</gene>
<feature type="transmembrane region" description="Helical" evidence="1">
    <location>
        <begin position="104"/>
        <end position="132"/>
    </location>
</feature>
<proteinExistence type="predicted"/>
<feature type="transmembrane region" description="Helical" evidence="1">
    <location>
        <begin position="218"/>
        <end position="240"/>
    </location>
</feature>
<feature type="transmembrane region" description="Helical" evidence="1">
    <location>
        <begin position="21"/>
        <end position="42"/>
    </location>
</feature>
<comment type="caution">
    <text evidence="2">The sequence shown here is derived from an EMBL/GenBank/DDBJ whole genome shotgun (WGS) entry which is preliminary data.</text>
</comment>